<organism evidence="1">
    <name type="scientific">candidate division WOR-3 bacterium</name>
    <dbReference type="NCBI Taxonomy" id="2052148"/>
    <lineage>
        <taxon>Bacteria</taxon>
        <taxon>Bacteria division WOR-3</taxon>
    </lineage>
</organism>
<sequence length="175" mass="20123">MIDFGENTGIRAIVGFTDATKDLIESKSNPYNYPKMVELSPPEHLEKRLKEAREFKEKGDIQQSCEKLYLVVESIIKILAEKENVEAYQKAISGRGWNTYLLGEAVAELEEKYSKEPDKIGNLIGHIWDKALILHRYGFHDNYISKKAFLRSYEFITENLPIIAQKAGIKLKFNP</sequence>
<dbReference type="PANTHER" id="PTHR34237">
    <property type="entry name" value="PAREP8-RELATED"/>
    <property type="match status" value="1"/>
</dbReference>
<reference evidence="1" key="1">
    <citation type="journal article" date="2020" name="mSystems">
        <title>Genome- and Community-Level Interaction Insights into Carbon Utilization and Element Cycling Functions of Hydrothermarchaeota in Hydrothermal Sediment.</title>
        <authorList>
            <person name="Zhou Z."/>
            <person name="Liu Y."/>
            <person name="Xu W."/>
            <person name="Pan J."/>
            <person name="Luo Z.H."/>
            <person name="Li M."/>
        </authorList>
    </citation>
    <scope>NUCLEOTIDE SEQUENCE [LARGE SCALE GENOMIC DNA]</scope>
    <source>
        <strain evidence="1">SpSt-34</strain>
        <strain evidence="2">SpSt-69</strain>
    </source>
</reference>
<proteinExistence type="predicted"/>
<dbReference type="Pfam" id="PF05942">
    <property type="entry name" value="PaREP1"/>
    <property type="match status" value="1"/>
</dbReference>
<dbReference type="AlphaFoldDB" id="A0A7C2K462"/>
<accession>A0A7C2K462</accession>
<dbReference type="InterPro" id="IPR010268">
    <property type="entry name" value="PaREP1"/>
</dbReference>
<comment type="caution">
    <text evidence="1">The sequence shown here is derived from an EMBL/GenBank/DDBJ whole genome shotgun (WGS) entry which is preliminary data.</text>
</comment>
<dbReference type="EMBL" id="DTDJ01000031">
    <property type="protein sequence ID" value="HGL17607.1"/>
    <property type="molecule type" value="Genomic_DNA"/>
</dbReference>
<evidence type="ECO:0000313" key="1">
    <source>
        <dbReference type="EMBL" id="HEN28160.1"/>
    </source>
</evidence>
<dbReference type="PANTHER" id="PTHR34237:SF4">
    <property type="entry name" value="PAREP1 FAMILY PROTEIN"/>
    <property type="match status" value="1"/>
</dbReference>
<protein>
    <recommendedName>
        <fullName evidence="3">DUF86 domain-containing protein</fullName>
    </recommendedName>
</protein>
<evidence type="ECO:0008006" key="3">
    <source>
        <dbReference type="Google" id="ProtNLM"/>
    </source>
</evidence>
<gene>
    <name evidence="1" type="ORF">ENQ77_05830</name>
    <name evidence="2" type="ORF">ENU66_04690</name>
</gene>
<name>A0A7C2K462_UNCW3</name>
<dbReference type="EMBL" id="DSOL01000162">
    <property type="protein sequence ID" value="HEN28160.1"/>
    <property type="molecule type" value="Genomic_DNA"/>
</dbReference>
<dbReference type="Gene3D" id="1.20.120.330">
    <property type="entry name" value="Nucleotidyltransferases domain 2"/>
    <property type="match status" value="1"/>
</dbReference>
<evidence type="ECO:0000313" key="2">
    <source>
        <dbReference type="EMBL" id="HGL17607.1"/>
    </source>
</evidence>